<dbReference type="RefSeq" id="WP_005396150.1">
    <property type="nucleotide sequence ID" value="NZ_CP066007.1"/>
</dbReference>
<gene>
    <name evidence="1" type="ORF">I6I10_10430</name>
    <name evidence="2" type="ORF">I6J21_05705</name>
</gene>
<dbReference type="EMBL" id="CP069534">
    <property type="protein sequence ID" value="QRP71609.1"/>
    <property type="molecule type" value="Genomic_DNA"/>
</dbReference>
<dbReference type="InterPro" id="IPR027417">
    <property type="entry name" value="P-loop_NTPase"/>
</dbReference>
<dbReference type="Gene3D" id="3.40.50.300">
    <property type="entry name" value="P-loop containing nucleotide triphosphate hydrolases"/>
    <property type="match status" value="1"/>
</dbReference>
<dbReference type="AlphaFoldDB" id="A0A7T4EEG6"/>
<accession>A0A7T4EEG6</accession>
<evidence type="ECO:0008006" key="4">
    <source>
        <dbReference type="Google" id="ProtNLM"/>
    </source>
</evidence>
<dbReference type="SUPFAM" id="SSF52540">
    <property type="entry name" value="P-loop containing nucleoside triphosphate hydrolases"/>
    <property type="match status" value="1"/>
</dbReference>
<dbReference type="Proteomes" id="UP000596145">
    <property type="component" value="Chromosome"/>
</dbReference>
<dbReference type="OrthoDB" id="3237545at2"/>
<dbReference type="EMBL" id="CP066007">
    <property type="protein sequence ID" value="QQB45879.1"/>
    <property type="molecule type" value="Genomic_DNA"/>
</dbReference>
<dbReference type="Proteomes" id="UP000617681">
    <property type="component" value="Chromosome"/>
</dbReference>
<evidence type="ECO:0000313" key="2">
    <source>
        <dbReference type="EMBL" id="QRP71609.1"/>
    </source>
</evidence>
<proteinExistence type="predicted"/>
<protein>
    <recommendedName>
        <fullName evidence="4">Adenylate kinase</fullName>
    </recommendedName>
</protein>
<dbReference type="NCBIfam" id="NF005115">
    <property type="entry name" value="PRK06547.1"/>
    <property type="match status" value="1"/>
</dbReference>
<organism evidence="1 3">
    <name type="scientific">Corynebacterium glucuronolyticum</name>
    <dbReference type="NCBI Taxonomy" id="39791"/>
    <lineage>
        <taxon>Bacteria</taxon>
        <taxon>Bacillati</taxon>
        <taxon>Actinomycetota</taxon>
        <taxon>Actinomycetes</taxon>
        <taxon>Mycobacteriales</taxon>
        <taxon>Corynebacteriaceae</taxon>
        <taxon>Corynebacterium</taxon>
    </lineage>
</organism>
<dbReference type="GeneID" id="92759895"/>
<name>A0A7T4EEG6_9CORY</name>
<evidence type="ECO:0000313" key="1">
    <source>
        <dbReference type="EMBL" id="QQB45879.1"/>
    </source>
</evidence>
<reference evidence="1 3" key="1">
    <citation type="submission" date="2020-12" db="EMBL/GenBank/DDBJ databases">
        <title>FDA dAtabase for Regulatory Grade micrObial Sequences (FDA-ARGOS): Supporting development and validation of Infectious Disease Dx tests.</title>
        <authorList>
            <person name="Sproer C."/>
            <person name="Gronow S."/>
            <person name="Severitt S."/>
            <person name="Schroder I."/>
            <person name="Tallon L."/>
            <person name="Sadzewicz L."/>
            <person name="Zhao X."/>
            <person name="Boylan J."/>
            <person name="Ott S."/>
            <person name="Bowen H."/>
            <person name="Vavikolanu K."/>
            <person name="Mehta A."/>
            <person name="Aluvathingal J."/>
            <person name="Nadendla S."/>
            <person name="Lowell S."/>
            <person name="Myers T."/>
            <person name="Yan Y."/>
            <person name="Sichtig H."/>
        </authorList>
    </citation>
    <scope>NUCLEOTIDE SEQUENCE [LARGE SCALE GENOMIC DNA]</scope>
    <source>
        <strain evidence="1 3">FDAARGOS_1053</strain>
        <strain evidence="2">FDAARGOS_1191</strain>
    </source>
</reference>
<evidence type="ECO:0000313" key="3">
    <source>
        <dbReference type="Proteomes" id="UP000596145"/>
    </source>
</evidence>
<sequence length="215" mass="24014">MARTILIDGRSGAGKTTFAGLVGEATGFHVIHLDEFYPGWGGLIEGARMVENCILQTDDPGYFRWDWGKERPGEWVSVDPKADLVIEGVGSITTGNVRAARERYAESKEGKLSQAEGLGCLTVWVEVPDGLRRQRALARDPGFVDFWEMWARQEECFEQSFERKEELKQCNMRVQSAGIGFQDNAKILRSALQDCVEWVQCGVKGAAPGYKQNYS</sequence>